<name>A0A915J631_ROMCU</name>
<keyword evidence="1" id="KW-1185">Reference proteome</keyword>
<dbReference type="WBParaSite" id="nRc.2.0.1.t21906-RA">
    <property type="protein sequence ID" value="nRc.2.0.1.t21906-RA"/>
    <property type="gene ID" value="nRc.2.0.1.g21906"/>
</dbReference>
<protein>
    <submittedName>
        <fullName evidence="2">Uncharacterized protein</fullName>
    </submittedName>
</protein>
<dbReference type="AlphaFoldDB" id="A0A915J631"/>
<sequence>MGTWCDWKSVVNSETSNCWLTVLSASMVKRDNDSRPHEDSLRIQGSCPFYTARNERYDNGGHLSTPFVATATLFRVTAFHVDVPFEIVLQIKIDGQTGRTAIDFRFAFDTVVDRDVLAESQKCRKYFHVKRIAYNIFDDDPLHLP</sequence>
<evidence type="ECO:0000313" key="1">
    <source>
        <dbReference type="Proteomes" id="UP000887565"/>
    </source>
</evidence>
<organism evidence="1 2">
    <name type="scientific">Romanomermis culicivorax</name>
    <name type="common">Nematode worm</name>
    <dbReference type="NCBI Taxonomy" id="13658"/>
    <lineage>
        <taxon>Eukaryota</taxon>
        <taxon>Metazoa</taxon>
        <taxon>Ecdysozoa</taxon>
        <taxon>Nematoda</taxon>
        <taxon>Enoplea</taxon>
        <taxon>Dorylaimia</taxon>
        <taxon>Mermithida</taxon>
        <taxon>Mermithoidea</taxon>
        <taxon>Mermithidae</taxon>
        <taxon>Romanomermis</taxon>
    </lineage>
</organism>
<evidence type="ECO:0000313" key="2">
    <source>
        <dbReference type="WBParaSite" id="nRc.2.0.1.t21906-RA"/>
    </source>
</evidence>
<accession>A0A915J631</accession>
<reference evidence="2" key="1">
    <citation type="submission" date="2022-11" db="UniProtKB">
        <authorList>
            <consortium name="WormBaseParasite"/>
        </authorList>
    </citation>
    <scope>IDENTIFICATION</scope>
</reference>
<dbReference type="Proteomes" id="UP000887565">
    <property type="component" value="Unplaced"/>
</dbReference>
<proteinExistence type="predicted"/>